<dbReference type="SUPFAM" id="SSF52540">
    <property type="entry name" value="P-loop containing nucleoside triphosphate hydrolases"/>
    <property type="match status" value="1"/>
</dbReference>
<protein>
    <submittedName>
        <fullName evidence="7">AAA family ATPase</fullName>
    </submittedName>
</protein>
<evidence type="ECO:0000256" key="1">
    <source>
        <dbReference type="ARBA" id="ARBA00005417"/>
    </source>
</evidence>
<evidence type="ECO:0000313" key="7">
    <source>
        <dbReference type="EMBL" id="UQS83639.1"/>
    </source>
</evidence>
<accession>A0ABY4PD96</accession>
<evidence type="ECO:0000259" key="3">
    <source>
        <dbReference type="Pfam" id="PF13304"/>
    </source>
</evidence>
<evidence type="ECO:0000313" key="8">
    <source>
        <dbReference type="Proteomes" id="UP000831947"/>
    </source>
</evidence>
<evidence type="ECO:0000313" key="5">
    <source>
        <dbReference type="EMBL" id="UQS83619.1"/>
    </source>
</evidence>
<evidence type="ECO:0000313" key="6">
    <source>
        <dbReference type="EMBL" id="UQS83628.1"/>
    </source>
</evidence>
<dbReference type="Pfam" id="PF13304">
    <property type="entry name" value="AAA_21"/>
    <property type="match status" value="1"/>
</dbReference>
<dbReference type="EMBL" id="CP093365">
    <property type="protein sequence ID" value="UQS83628.1"/>
    <property type="molecule type" value="Genomic_DNA"/>
</dbReference>
<evidence type="ECO:0000313" key="4">
    <source>
        <dbReference type="EMBL" id="UQS83608.1"/>
    </source>
</evidence>
<dbReference type="InterPro" id="IPR003959">
    <property type="entry name" value="ATPase_AAA_core"/>
</dbReference>
<proteinExistence type="inferred from homology"/>
<comment type="similarity">
    <text evidence="1">Belongs to the ABC transporter superfamily.</text>
</comment>
<dbReference type="Proteomes" id="UP000831947">
    <property type="component" value="Chromosome"/>
</dbReference>
<keyword evidence="8" id="KW-1185">Reference proteome</keyword>
<name>A0ABY4PD96_9LACO</name>
<dbReference type="EMBL" id="CP093365">
    <property type="protein sequence ID" value="UQS83619.1"/>
    <property type="molecule type" value="Genomic_DNA"/>
</dbReference>
<dbReference type="Gene3D" id="3.40.50.300">
    <property type="entry name" value="P-loop containing nucleotide triphosphate hydrolases"/>
    <property type="match status" value="1"/>
</dbReference>
<dbReference type="InterPro" id="IPR027417">
    <property type="entry name" value="P-loop_NTPase"/>
</dbReference>
<sequence length="87" mass="9749">MLLLDEPSNGLDIDAQKELMTLMSKLSELEKIIIVSSHDPELISTVAQSYVFLGNGRVLKQTFGQVSKEKLVNRYHQLYGLGVINDD</sequence>
<gene>
    <name evidence="6" type="ORF">MOO47_00030</name>
    <name evidence="7" type="ORF">MOO47_00085</name>
    <name evidence="4" type="ORF">MOO47_07545</name>
    <name evidence="5" type="ORF">MOO47_07600</name>
</gene>
<dbReference type="EMBL" id="CP093365">
    <property type="protein sequence ID" value="UQS83608.1"/>
    <property type="molecule type" value="Genomic_DNA"/>
</dbReference>
<reference evidence="7 8" key="1">
    <citation type="journal article" date="2022" name="Int. J. Syst. Evol. Microbiol.">
        <title>Apilactobacillus apisilvae sp. nov., Nicolia spurrieriana gen. nov. sp. nov., Bombilactobacillus folatiphilus sp. nov. and Bombilactobacillus thymidiniphilus sp. nov., four new lactic acid bacterial isolates from stingless bees Tetragonula carbonaria and Austroplebeia australis.</title>
        <authorList>
            <person name="Oliphant S.A."/>
            <person name="Watson-Haigh N.S."/>
            <person name="Sumby K.M."/>
            <person name="Gardner J."/>
            <person name="Groom S."/>
            <person name="Jiranek V."/>
        </authorList>
    </citation>
    <scope>NUCLEOTIDE SEQUENCE [LARGE SCALE GENOMIC DNA]</scope>
    <source>
        <strain evidence="7 8">SG4_A1</strain>
    </source>
</reference>
<organism evidence="7 8">
    <name type="scientific">Bombilactobacillus thymidiniphilus</name>
    <dbReference type="NCBI Taxonomy" id="2923363"/>
    <lineage>
        <taxon>Bacteria</taxon>
        <taxon>Bacillati</taxon>
        <taxon>Bacillota</taxon>
        <taxon>Bacilli</taxon>
        <taxon>Lactobacillales</taxon>
        <taxon>Lactobacillaceae</taxon>
        <taxon>Bombilactobacillus</taxon>
    </lineage>
</organism>
<dbReference type="PANTHER" id="PTHR43335">
    <property type="entry name" value="ABC TRANSPORTER, ATP-BINDING PROTEIN"/>
    <property type="match status" value="1"/>
</dbReference>
<dbReference type="RefSeq" id="WP_249512834.1">
    <property type="nucleotide sequence ID" value="NZ_CP093365.1"/>
</dbReference>
<feature type="domain" description="ATPase AAA-type core" evidence="3">
    <location>
        <begin position="2"/>
        <end position="44"/>
    </location>
</feature>
<dbReference type="EMBL" id="CP093365">
    <property type="protein sequence ID" value="UQS83639.1"/>
    <property type="molecule type" value="Genomic_DNA"/>
</dbReference>
<keyword evidence="2" id="KW-0813">Transport</keyword>
<evidence type="ECO:0000256" key="2">
    <source>
        <dbReference type="ARBA" id="ARBA00022448"/>
    </source>
</evidence>